<dbReference type="SUPFAM" id="SSF46894">
    <property type="entry name" value="C-terminal effector domain of the bipartite response regulators"/>
    <property type="match status" value="1"/>
</dbReference>
<keyword evidence="1" id="KW-0547">Nucleotide-binding</keyword>
<dbReference type="PROSITE" id="PS00622">
    <property type="entry name" value="HTH_LUXR_1"/>
    <property type="match status" value="1"/>
</dbReference>
<dbReference type="InterPro" id="IPR000792">
    <property type="entry name" value="Tscrpt_reg_LuxR_C"/>
</dbReference>
<evidence type="ECO:0000313" key="5">
    <source>
        <dbReference type="Proteomes" id="UP000192739"/>
    </source>
</evidence>
<dbReference type="GO" id="GO:0004016">
    <property type="term" value="F:adenylate cyclase activity"/>
    <property type="evidence" value="ECO:0007669"/>
    <property type="project" value="TreeGrafter"/>
</dbReference>
<dbReference type="Gene3D" id="3.40.50.300">
    <property type="entry name" value="P-loop containing nucleotide triphosphate hydrolases"/>
    <property type="match status" value="1"/>
</dbReference>
<dbReference type="CDD" id="cd06170">
    <property type="entry name" value="LuxR_C_like"/>
    <property type="match status" value="1"/>
</dbReference>
<evidence type="ECO:0000256" key="2">
    <source>
        <dbReference type="ARBA" id="ARBA00022840"/>
    </source>
</evidence>
<dbReference type="InterPro" id="IPR036388">
    <property type="entry name" value="WH-like_DNA-bd_sf"/>
</dbReference>
<dbReference type="PANTHER" id="PTHR16305:SF35">
    <property type="entry name" value="TRANSCRIPTIONAL ACTIVATOR DOMAIN"/>
    <property type="match status" value="1"/>
</dbReference>
<gene>
    <name evidence="4" type="ORF">BST27_02410</name>
</gene>
<evidence type="ECO:0000313" key="4">
    <source>
        <dbReference type="EMBL" id="ORB10193.1"/>
    </source>
</evidence>
<dbReference type="GO" id="GO:0005524">
    <property type="term" value="F:ATP binding"/>
    <property type="evidence" value="ECO:0007669"/>
    <property type="project" value="UniProtKB-KW"/>
</dbReference>
<dbReference type="InterPro" id="IPR027417">
    <property type="entry name" value="P-loop_NTPase"/>
</dbReference>
<dbReference type="GO" id="GO:0005737">
    <property type="term" value="C:cytoplasm"/>
    <property type="evidence" value="ECO:0007669"/>
    <property type="project" value="TreeGrafter"/>
</dbReference>
<accession>A0A1E3SJ73</accession>
<reference evidence="4 5" key="1">
    <citation type="submission" date="2017-02" db="EMBL/GenBank/DDBJ databases">
        <title>The new phylogeny of genus Mycobacterium.</title>
        <authorList>
            <person name="Tortoli E."/>
            <person name="Trovato A."/>
            <person name="Cirillo D.M."/>
        </authorList>
    </citation>
    <scope>NUCLEOTIDE SEQUENCE [LARGE SCALE GENOMIC DNA]</scope>
    <source>
        <strain evidence="4 5">DSM 44049</strain>
    </source>
</reference>
<keyword evidence="2" id="KW-0067">ATP-binding</keyword>
<dbReference type="SUPFAM" id="SSF52540">
    <property type="entry name" value="P-loop containing nucleoside triphosphate hydrolases"/>
    <property type="match status" value="1"/>
</dbReference>
<dbReference type="RefSeq" id="WP_069418114.1">
    <property type="nucleotide sequence ID" value="NZ_CBCRZH010000004.1"/>
</dbReference>
<dbReference type="PROSITE" id="PS50043">
    <property type="entry name" value="HTH_LUXR_2"/>
    <property type="match status" value="1"/>
</dbReference>
<dbReference type="STRING" id="28445.BHQ20_05600"/>
<dbReference type="Gene3D" id="1.10.10.10">
    <property type="entry name" value="Winged helix-like DNA-binding domain superfamily/Winged helix DNA-binding domain"/>
    <property type="match status" value="1"/>
</dbReference>
<keyword evidence="5" id="KW-1185">Reference proteome</keyword>
<proteinExistence type="predicted"/>
<evidence type="ECO:0000259" key="3">
    <source>
        <dbReference type="PROSITE" id="PS50043"/>
    </source>
</evidence>
<dbReference type="EMBL" id="MVHT01000004">
    <property type="protein sequence ID" value="ORB10193.1"/>
    <property type="molecule type" value="Genomic_DNA"/>
</dbReference>
<dbReference type="Pfam" id="PF13191">
    <property type="entry name" value="AAA_16"/>
    <property type="match status" value="1"/>
</dbReference>
<dbReference type="Pfam" id="PF00196">
    <property type="entry name" value="GerE"/>
    <property type="match status" value="1"/>
</dbReference>
<feature type="domain" description="HTH luxR-type" evidence="3">
    <location>
        <begin position="854"/>
        <end position="919"/>
    </location>
</feature>
<dbReference type="Proteomes" id="UP000192739">
    <property type="component" value="Unassembled WGS sequence"/>
</dbReference>
<dbReference type="InterPro" id="IPR041664">
    <property type="entry name" value="AAA_16"/>
</dbReference>
<organism evidence="4 5">
    <name type="scientific">Mycobacterium intermedium</name>
    <dbReference type="NCBI Taxonomy" id="28445"/>
    <lineage>
        <taxon>Bacteria</taxon>
        <taxon>Bacillati</taxon>
        <taxon>Actinomycetota</taxon>
        <taxon>Actinomycetes</taxon>
        <taxon>Mycobacteriales</taxon>
        <taxon>Mycobacteriaceae</taxon>
        <taxon>Mycobacterium</taxon>
        <taxon>Mycobacterium simiae complex</taxon>
    </lineage>
</organism>
<dbReference type="AlphaFoldDB" id="A0A1E3SJ73"/>
<dbReference type="GO" id="GO:0003677">
    <property type="term" value="F:DNA binding"/>
    <property type="evidence" value="ECO:0007669"/>
    <property type="project" value="InterPro"/>
</dbReference>
<dbReference type="GO" id="GO:0006355">
    <property type="term" value="P:regulation of DNA-templated transcription"/>
    <property type="evidence" value="ECO:0007669"/>
    <property type="project" value="InterPro"/>
</dbReference>
<sequence length="920" mass="98352">MFFVRDNMRGLLGRRQQQQQLAGLLGGAREGHSGVLVVRGEPGIGKTALIDHLLDQAADFRVIRTSGAESEMELVYAGVQQVWAPLQESMGRLPKPQRGALEVALGISEGDGAPDPLLVGLALLTLLADASAGQPTICVIDDAHWVDLVSMQAFGFVARRLLADRIVMIFAARRPLPQLANLPELVLSALSERDARTLLTRLMPGRLSDRVRDSIIAESRGNPLALLELSRSLGPTELAGGYGLARAKSIPGRIEGSFVEQFNDLPAPTRTLCLIAAAEPTGEPSWLWAAAKFLAIDADAAAPAETAGLLSVDGRVRFRHPLVRSAIYGSAPLAERRRAHEALARAITGSTASDHRAWHRAHSLAGPDPEVADELVAAAEQARARGGTAAAAAFLAAAVDATPDDQPRARRALQAAQAKLDAGALDTATQLLTLATDLSDDESITARADLMRARLAWAARRGLDAPPLLLAAARRLTGIDAVLARDTYLEAVMSALIVGRFGADSAGSPVFIARAARRDISLDPHDTVDMLLQGLIVRLIDGYVPAAPLLREAIAQYVRETRTGTADPRWHDITNRVCLDVFDQDAYDFLATQQLEKQRAAGELTLASSSLSTYAGVCVTRGDFGAAEAALEEVQILAAATGTPPHLSIEPYLAAYRGQEKRCLDYVSATIEGASGRGEGTEVSVALYAAAILHNGLSHYPKALDASMSGLGDYDDVGMAGYLLTEAVEAAAYCGETSLATELLTRLRERAEASGTEVALGIAARSDALTGHSAEPDADFQTALLHLQRTPVAVYLARTHLVYGEWLRRANRRADARIQLRLGYDMFAKMGAQGFAARARRELQATGEAVHKPVKGTAVALTTQERQITSLAREGCTNSEIGAQLYISPRTVEWHLGRIFAKLGVTSRRELRGLSPELLV</sequence>
<evidence type="ECO:0000256" key="1">
    <source>
        <dbReference type="ARBA" id="ARBA00022741"/>
    </source>
</evidence>
<dbReference type="InterPro" id="IPR016032">
    <property type="entry name" value="Sig_transdc_resp-reg_C-effctor"/>
</dbReference>
<comment type="caution">
    <text evidence="4">The sequence shown here is derived from an EMBL/GenBank/DDBJ whole genome shotgun (WGS) entry which is preliminary data.</text>
</comment>
<dbReference type="PRINTS" id="PR00038">
    <property type="entry name" value="HTHLUXR"/>
</dbReference>
<dbReference type="PANTHER" id="PTHR16305">
    <property type="entry name" value="TESTICULAR SOLUBLE ADENYLYL CYCLASE"/>
    <property type="match status" value="1"/>
</dbReference>
<protein>
    <submittedName>
        <fullName evidence="4">Transcriptional regulator</fullName>
    </submittedName>
</protein>
<name>A0A1E3SJ73_MYCIE</name>
<dbReference type="SMART" id="SM00421">
    <property type="entry name" value="HTH_LUXR"/>
    <property type="match status" value="1"/>
</dbReference>